<feature type="domain" description="Peptidase M24" evidence="1">
    <location>
        <begin position="162"/>
        <end position="370"/>
    </location>
</feature>
<dbReference type="Pfam" id="PF01321">
    <property type="entry name" value="Creatinase_N"/>
    <property type="match status" value="1"/>
</dbReference>
<evidence type="ECO:0000313" key="3">
    <source>
        <dbReference type="EMBL" id="MDQ0470636.1"/>
    </source>
</evidence>
<evidence type="ECO:0000259" key="2">
    <source>
        <dbReference type="Pfam" id="PF01321"/>
    </source>
</evidence>
<accession>A0ABU0J8N5</accession>
<dbReference type="EC" id="3.4.13.9" evidence="3"/>
<dbReference type="SUPFAM" id="SSF55920">
    <property type="entry name" value="Creatinase/aminopeptidase"/>
    <property type="match status" value="1"/>
</dbReference>
<protein>
    <submittedName>
        <fullName evidence="3">Xaa-Pro dipeptidase</fullName>
        <ecNumber evidence="3">3.4.13.9</ecNumber>
    </submittedName>
</protein>
<proteinExistence type="predicted"/>
<dbReference type="InterPro" id="IPR029149">
    <property type="entry name" value="Creatin/AminoP/Spt16_N"/>
</dbReference>
<keyword evidence="4" id="KW-1185">Reference proteome</keyword>
<reference evidence="3 4" key="1">
    <citation type="submission" date="2023-07" db="EMBL/GenBank/DDBJ databases">
        <title>Genomic Encyclopedia of Type Strains, Phase IV (KMG-IV): sequencing the most valuable type-strain genomes for metagenomic binning, comparative biology and taxonomic classification.</title>
        <authorList>
            <person name="Goeker M."/>
        </authorList>
    </citation>
    <scope>NUCLEOTIDE SEQUENCE [LARGE SCALE GENOMIC DNA]</scope>
    <source>
        <strain evidence="3 4">DSM 19619</strain>
    </source>
</reference>
<organism evidence="3 4">
    <name type="scientific">Labrys wisconsinensis</name>
    <dbReference type="NCBI Taxonomy" id="425677"/>
    <lineage>
        <taxon>Bacteria</taxon>
        <taxon>Pseudomonadati</taxon>
        <taxon>Pseudomonadota</taxon>
        <taxon>Alphaproteobacteria</taxon>
        <taxon>Hyphomicrobiales</taxon>
        <taxon>Xanthobacteraceae</taxon>
        <taxon>Labrys</taxon>
    </lineage>
</organism>
<evidence type="ECO:0000313" key="4">
    <source>
        <dbReference type="Proteomes" id="UP001242480"/>
    </source>
</evidence>
<dbReference type="Proteomes" id="UP001242480">
    <property type="component" value="Unassembled WGS sequence"/>
</dbReference>
<sequence>MLLHDRLAFSPEEYVRRYDAIQAAMAEQGLDALLIRGPENITYFSGYETPGYYRYHCVVVPRNGEPVFLVRDFEWINSPEFAWSTKLAKVYDWDHAPSVTANVLAQLGLAAGKRIGVEKKAFFYTVDEHETLARSLPENAFVDASEILWNARMIKSAEEVAVMRRSAAIVDKATLAGYEASRPGVTADHVNAVVNKTIFEEGGEYMGLPPFVLAGARSSLPHQTGGGDALAANDLVYFEISASQRRYAAALMRTIFVGKPKDEWVRAAEACIGAVDAALAFIRPGVTSHDADSAARRETTKAGFAEYHRNRLGYSIGVNYPPDWGEGEIISLQQNEPRVLQPGMTFHMPPLCLKYREYGIGFSETIVVTETGCERLSALPRDIVIKG</sequence>
<dbReference type="InterPro" id="IPR036005">
    <property type="entry name" value="Creatinase/aminopeptidase-like"/>
</dbReference>
<keyword evidence="3" id="KW-0378">Hydrolase</keyword>
<keyword evidence="3" id="KW-0645">Protease</keyword>
<dbReference type="CDD" id="cd01066">
    <property type="entry name" value="APP_MetAP"/>
    <property type="match status" value="1"/>
</dbReference>
<dbReference type="EMBL" id="JAUSVX010000006">
    <property type="protein sequence ID" value="MDQ0470636.1"/>
    <property type="molecule type" value="Genomic_DNA"/>
</dbReference>
<dbReference type="InterPro" id="IPR050659">
    <property type="entry name" value="Peptidase_M24B"/>
</dbReference>
<dbReference type="PANTHER" id="PTHR46112">
    <property type="entry name" value="AMINOPEPTIDASE"/>
    <property type="match status" value="1"/>
</dbReference>
<feature type="domain" description="Creatinase N-terminal" evidence="2">
    <location>
        <begin position="17"/>
        <end position="154"/>
    </location>
</feature>
<dbReference type="PANTHER" id="PTHR46112:SF2">
    <property type="entry name" value="XAA-PRO AMINOPEPTIDASE P-RELATED"/>
    <property type="match status" value="1"/>
</dbReference>
<gene>
    <name evidence="3" type="ORF">QO011_003655</name>
</gene>
<dbReference type="GO" id="GO:0102009">
    <property type="term" value="F:proline dipeptidase activity"/>
    <property type="evidence" value="ECO:0007669"/>
    <property type="project" value="UniProtKB-EC"/>
</dbReference>
<dbReference type="Gene3D" id="3.90.230.10">
    <property type="entry name" value="Creatinase/methionine aminopeptidase superfamily"/>
    <property type="match status" value="1"/>
</dbReference>
<comment type="caution">
    <text evidence="3">The sequence shown here is derived from an EMBL/GenBank/DDBJ whole genome shotgun (WGS) entry which is preliminary data.</text>
</comment>
<dbReference type="Gene3D" id="3.40.350.10">
    <property type="entry name" value="Creatinase/prolidase N-terminal domain"/>
    <property type="match status" value="1"/>
</dbReference>
<dbReference type="SUPFAM" id="SSF53092">
    <property type="entry name" value="Creatinase/prolidase N-terminal domain"/>
    <property type="match status" value="1"/>
</dbReference>
<dbReference type="InterPro" id="IPR000994">
    <property type="entry name" value="Pept_M24"/>
</dbReference>
<name>A0ABU0J8N5_9HYPH</name>
<evidence type="ECO:0000259" key="1">
    <source>
        <dbReference type="Pfam" id="PF00557"/>
    </source>
</evidence>
<dbReference type="InterPro" id="IPR000587">
    <property type="entry name" value="Creatinase_N"/>
</dbReference>
<dbReference type="RefSeq" id="WP_307274759.1">
    <property type="nucleotide sequence ID" value="NZ_JAUSVX010000006.1"/>
</dbReference>
<dbReference type="Pfam" id="PF00557">
    <property type="entry name" value="Peptidase_M24"/>
    <property type="match status" value="1"/>
</dbReference>
<keyword evidence="3" id="KW-0224">Dipeptidase</keyword>